<evidence type="ECO:0000313" key="5">
    <source>
        <dbReference type="EnsemblProtists" id="EKX35260"/>
    </source>
</evidence>
<dbReference type="PANTHER" id="PTHR13774">
    <property type="entry name" value="PHENAZINE BIOSYNTHESIS PROTEIN"/>
    <property type="match status" value="1"/>
</dbReference>
<evidence type="ECO:0000256" key="2">
    <source>
        <dbReference type="ARBA" id="ARBA00023235"/>
    </source>
</evidence>
<keyword evidence="6" id="KW-1185">Reference proteome</keyword>
<dbReference type="AlphaFoldDB" id="L1IHG5"/>
<comment type="similarity">
    <text evidence="1">Belongs to the PhzF family.</text>
</comment>
<dbReference type="SUPFAM" id="SSF54506">
    <property type="entry name" value="Diaminopimelate epimerase-like"/>
    <property type="match status" value="1"/>
</dbReference>
<feature type="active site" evidence="3">
    <location>
        <position position="68"/>
    </location>
</feature>
<proteinExistence type="inferred from homology"/>
<dbReference type="EMBL" id="JH993093">
    <property type="protein sequence ID" value="EKX35260.1"/>
    <property type="molecule type" value="Genomic_DNA"/>
</dbReference>
<dbReference type="EnsemblProtists" id="EKX35260">
    <property type="protein sequence ID" value="EKX35260"/>
    <property type="gene ID" value="GUITHDRAFT_118499"/>
</dbReference>
<dbReference type="OrthoDB" id="75169at2759"/>
<dbReference type="RefSeq" id="XP_005822240.1">
    <property type="nucleotide sequence ID" value="XM_005822183.1"/>
</dbReference>
<sequence length="323" mass="34676">MASASGHPRPSGLRLFQVDAFTRSAFGGNPAAVCFLPPPIHKEQEDGRTWSISAGVMKAIAGEMALSETAFLSPANLDESFESADRFCLRWFTPTREVDLCGHATMAAVAALTRAGNASKSFSFNTLSGELTAEICDDGQIELVLPCNEPSKVPQGAGAQVCVEEIAAVCLGSTESLSKVRDVSISARAKKLLIEMDSARFSRDDLENLLVPSSSSLLAVNQEALLPDLEVRGVMICLLGTGDPYDFVSRYFAPWNGIAEDAVTGAAHSVLAPYFAEKLQRTQLRARQCSPRGGDLDLVVEWASKKVRIRGHATVVLEGQLFL</sequence>
<dbReference type="GO" id="GO:0005737">
    <property type="term" value="C:cytoplasm"/>
    <property type="evidence" value="ECO:0007669"/>
    <property type="project" value="TreeGrafter"/>
</dbReference>
<dbReference type="Proteomes" id="UP000011087">
    <property type="component" value="Unassembled WGS sequence"/>
</dbReference>
<dbReference type="GO" id="GO:0016853">
    <property type="term" value="F:isomerase activity"/>
    <property type="evidence" value="ECO:0007669"/>
    <property type="project" value="UniProtKB-KW"/>
</dbReference>
<dbReference type="PANTHER" id="PTHR13774:SF17">
    <property type="entry name" value="PHENAZINE BIOSYNTHESIS-LIKE DOMAIN-CONTAINING PROTEIN"/>
    <property type="match status" value="1"/>
</dbReference>
<organism evidence="4">
    <name type="scientific">Guillardia theta (strain CCMP2712)</name>
    <name type="common">Cryptophyte</name>
    <dbReference type="NCBI Taxonomy" id="905079"/>
    <lineage>
        <taxon>Eukaryota</taxon>
        <taxon>Cryptophyceae</taxon>
        <taxon>Pyrenomonadales</taxon>
        <taxon>Geminigeraceae</taxon>
        <taxon>Guillardia</taxon>
    </lineage>
</organism>
<dbReference type="NCBIfam" id="TIGR00654">
    <property type="entry name" value="PhzF_family"/>
    <property type="match status" value="1"/>
</dbReference>
<dbReference type="GeneID" id="17292001"/>
<evidence type="ECO:0008006" key="7">
    <source>
        <dbReference type="Google" id="ProtNLM"/>
    </source>
</evidence>
<dbReference type="Pfam" id="PF02567">
    <property type="entry name" value="PhzC-PhzF"/>
    <property type="match status" value="1"/>
</dbReference>
<dbReference type="InterPro" id="IPR003719">
    <property type="entry name" value="Phenazine_PhzF-like"/>
</dbReference>
<protein>
    <recommendedName>
        <fullName evidence="7">Phenazine biosynthesis-like domain-containing protein</fullName>
    </recommendedName>
</protein>
<accession>L1IHG5</accession>
<reference evidence="6" key="2">
    <citation type="submission" date="2012-11" db="EMBL/GenBank/DDBJ databases">
        <authorList>
            <person name="Kuo A."/>
            <person name="Curtis B.A."/>
            <person name="Tanifuji G."/>
            <person name="Burki F."/>
            <person name="Gruber A."/>
            <person name="Irimia M."/>
            <person name="Maruyama S."/>
            <person name="Arias M.C."/>
            <person name="Ball S.G."/>
            <person name="Gile G.H."/>
            <person name="Hirakawa Y."/>
            <person name="Hopkins J.F."/>
            <person name="Rensing S.A."/>
            <person name="Schmutz J."/>
            <person name="Symeonidi A."/>
            <person name="Elias M."/>
            <person name="Eveleigh R.J."/>
            <person name="Herman E.K."/>
            <person name="Klute M.J."/>
            <person name="Nakayama T."/>
            <person name="Obornik M."/>
            <person name="Reyes-Prieto A."/>
            <person name="Armbrust E.V."/>
            <person name="Aves S.J."/>
            <person name="Beiko R.G."/>
            <person name="Coutinho P."/>
            <person name="Dacks J.B."/>
            <person name="Durnford D.G."/>
            <person name="Fast N.M."/>
            <person name="Green B.R."/>
            <person name="Grisdale C."/>
            <person name="Hempe F."/>
            <person name="Henrissat B."/>
            <person name="Hoppner M.P."/>
            <person name="Ishida K.-I."/>
            <person name="Kim E."/>
            <person name="Koreny L."/>
            <person name="Kroth P.G."/>
            <person name="Liu Y."/>
            <person name="Malik S.-B."/>
            <person name="Maier U.G."/>
            <person name="McRose D."/>
            <person name="Mock T."/>
            <person name="Neilson J.A."/>
            <person name="Onodera N.T."/>
            <person name="Poole A.M."/>
            <person name="Pritham E.J."/>
            <person name="Richards T.A."/>
            <person name="Rocap G."/>
            <person name="Roy S.W."/>
            <person name="Sarai C."/>
            <person name="Schaack S."/>
            <person name="Shirato S."/>
            <person name="Slamovits C.H."/>
            <person name="Spencer D.F."/>
            <person name="Suzuki S."/>
            <person name="Worden A.Z."/>
            <person name="Zauner S."/>
            <person name="Barry K."/>
            <person name="Bell C."/>
            <person name="Bharti A.K."/>
            <person name="Crow J.A."/>
            <person name="Grimwood J."/>
            <person name="Kramer R."/>
            <person name="Lindquist E."/>
            <person name="Lucas S."/>
            <person name="Salamov A."/>
            <person name="McFadden G.I."/>
            <person name="Lane C.E."/>
            <person name="Keeling P.J."/>
            <person name="Gray M.W."/>
            <person name="Grigoriev I.V."/>
            <person name="Archibald J.M."/>
        </authorList>
    </citation>
    <scope>NUCLEOTIDE SEQUENCE</scope>
    <source>
        <strain evidence="6">CCMP2712</strain>
    </source>
</reference>
<dbReference type="STRING" id="905079.L1IHG5"/>
<dbReference type="PIRSF" id="PIRSF016184">
    <property type="entry name" value="PhzC_PhzF"/>
    <property type="match status" value="1"/>
</dbReference>
<dbReference type="OMA" id="MDFPAKQ"/>
<evidence type="ECO:0000256" key="3">
    <source>
        <dbReference type="PIRSR" id="PIRSR016184-1"/>
    </source>
</evidence>
<dbReference type="Gene3D" id="3.10.310.10">
    <property type="entry name" value="Diaminopimelate Epimerase, Chain A, domain 1"/>
    <property type="match status" value="2"/>
</dbReference>
<evidence type="ECO:0000313" key="6">
    <source>
        <dbReference type="Proteomes" id="UP000011087"/>
    </source>
</evidence>
<evidence type="ECO:0000313" key="4">
    <source>
        <dbReference type="EMBL" id="EKX35260.1"/>
    </source>
</evidence>
<dbReference type="KEGG" id="gtt:GUITHDRAFT_118499"/>
<name>L1IHG5_GUITC</name>
<dbReference type="HOGENOM" id="CLU_048756_2_1_1"/>
<dbReference type="PaxDb" id="55529-EKX35260"/>
<keyword evidence="2" id="KW-0413">Isomerase</keyword>
<reference evidence="5" key="3">
    <citation type="submission" date="2015-06" db="UniProtKB">
        <authorList>
            <consortium name="EnsemblProtists"/>
        </authorList>
    </citation>
    <scope>IDENTIFICATION</scope>
</reference>
<gene>
    <name evidence="4" type="ORF">GUITHDRAFT_118499</name>
</gene>
<evidence type="ECO:0000256" key="1">
    <source>
        <dbReference type="ARBA" id="ARBA00008270"/>
    </source>
</evidence>
<dbReference type="eggNOG" id="KOG3033">
    <property type="taxonomic scope" value="Eukaryota"/>
</dbReference>
<reference evidence="4 6" key="1">
    <citation type="journal article" date="2012" name="Nature">
        <title>Algal genomes reveal evolutionary mosaicism and the fate of nucleomorphs.</title>
        <authorList>
            <consortium name="DOE Joint Genome Institute"/>
            <person name="Curtis B.A."/>
            <person name="Tanifuji G."/>
            <person name="Burki F."/>
            <person name="Gruber A."/>
            <person name="Irimia M."/>
            <person name="Maruyama S."/>
            <person name="Arias M.C."/>
            <person name="Ball S.G."/>
            <person name="Gile G.H."/>
            <person name="Hirakawa Y."/>
            <person name="Hopkins J.F."/>
            <person name="Kuo A."/>
            <person name="Rensing S.A."/>
            <person name="Schmutz J."/>
            <person name="Symeonidi A."/>
            <person name="Elias M."/>
            <person name="Eveleigh R.J."/>
            <person name="Herman E.K."/>
            <person name="Klute M.J."/>
            <person name="Nakayama T."/>
            <person name="Obornik M."/>
            <person name="Reyes-Prieto A."/>
            <person name="Armbrust E.V."/>
            <person name="Aves S.J."/>
            <person name="Beiko R.G."/>
            <person name="Coutinho P."/>
            <person name="Dacks J.B."/>
            <person name="Durnford D.G."/>
            <person name="Fast N.M."/>
            <person name="Green B.R."/>
            <person name="Grisdale C.J."/>
            <person name="Hempel F."/>
            <person name="Henrissat B."/>
            <person name="Hoppner M.P."/>
            <person name="Ishida K."/>
            <person name="Kim E."/>
            <person name="Koreny L."/>
            <person name="Kroth P.G."/>
            <person name="Liu Y."/>
            <person name="Malik S.B."/>
            <person name="Maier U.G."/>
            <person name="McRose D."/>
            <person name="Mock T."/>
            <person name="Neilson J.A."/>
            <person name="Onodera N.T."/>
            <person name="Poole A.M."/>
            <person name="Pritham E.J."/>
            <person name="Richards T.A."/>
            <person name="Rocap G."/>
            <person name="Roy S.W."/>
            <person name="Sarai C."/>
            <person name="Schaack S."/>
            <person name="Shirato S."/>
            <person name="Slamovits C.H."/>
            <person name="Spencer D.F."/>
            <person name="Suzuki S."/>
            <person name="Worden A.Z."/>
            <person name="Zauner S."/>
            <person name="Barry K."/>
            <person name="Bell C."/>
            <person name="Bharti A.K."/>
            <person name="Crow J.A."/>
            <person name="Grimwood J."/>
            <person name="Kramer R."/>
            <person name="Lindquist E."/>
            <person name="Lucas S."/>
            <person name="Salamov A."/>
            <person name="McFadden G.I."/>
            <person name="Lane C.E."/>
            <person name="Keeling P.J."/>
            <person name="Gray M.W."/>
            <person name="Grigoriev I.V."/>
            <person name="Archibald J.M."/>
        </authorList>
    </citation>
    <scope>NUCLEOTIDE SEQUENCE</scope>
    <source>
        <strain evidence="4 6">CCMP2712</strain>
    </source>
</reference>